<dbReference type="PANTHER" id="PTHR28112">
    <property type="entry name" value="SRP-INDEPENDENT TARGETING PROTEIN 3"/>
    <property type="match status" value="1"/>
</dbReference>
<dbReference type="VEuPathDB" id="FungiDB:DEHA2A02486g"/>
<dbReference type="GO" id="GO:0005783">
    <property type="term" value="C:endoplasmic reticulum"/>
    <property type="evidence" value="ECO:0007669"/>
    <property type="project" value="InterPro"/>
</dbReference>
<reference evidence="1 2" key="1">
    <citation type="journal article" date="2004" name="Nature">
        <title>Genome evolution in yeasts.</title>
        <authorList>
            <consortium name="Genolevures"/>
            <person name="Dujon B."/>
            <person name="Sherman D."/>
            <person name="Fischer G."/>
            <person name="Durrens P."/>
            <person name="Casaregola S."/>
            <person name="Lafontaine I."/>
            <person name="de Montigny J."/>
            <person name="Marck C."/>
            <person name="Neuveglise C."/>
            <person name="Talla E."/>
            <person name="Goffard N."/>
            <person name="Frangeul L."/>
            <person name="Aigle M."/>
            <person name="Anthouard V."/>
            <person name="Babour A."/>
            <person name="Barbe V."/>
            <person name="Barnay S."/>
            <person name="Blanchin S."/>
            <person name="Beckerich J.M."/>
            <person name="Beyne E."/>
            <person name="Bleykasten C."/>
            <person name="Boisrame A."/>
            <person name="Boyer J."/>
            <person name="Cattolico L."/>
            <person name="Confanioleri F."/>
            <person name="de Daruvar A."/>
            <person name="Despons L."/>
            <person name="Fabre E."/>
            <person name="Fairhead C."/>
            <person name="Ferry-Dumazet H."/>
            <person name="Groppi A."/>
            <person name="Hantraye F."/>
            <person name="Hennequin C."/>
            <person name="Jauniaux N."/>
            <person name="Joyet P."/>
            <person name="Kachouri R."/>
            <person name="Kerrest A."/>
            <person name="Koszul R."/>
            <person name="Lemaire M."/>
            <person name="Lesur I."/>
            <person name="Ma L."/>
            <person name="Muller H."/>
            <person name="Nicaud J.M."/>
            <person name="Nikolski M."/>
            <person name="Oztas S."/>
            <person name="Ozier-Kalogeropoulos O."/>
            <person name="Pellenz S."/>
            <person name="Potier S."/>
            <person name="Richard G.F."/>
            <person name="Straub M.L."/>
            <person name="Suleau A."/>
            <person name="Swennene D."/>
            <person name="Tekaia F."/>
            <person name="Wesolowski-Louvel M."/>
            <person name="Westhof E."/>
            <person name="Wirth B."/>
            <person name="Zeniou-Meyer M."/>
            <person name="Zivanovic I."/>
            <person name="Bolotin-Fukuhara M."/>
            <person name="Thierry A."/>
            <person name="Bouchier C."/>
            <person name="Caudron B."/>
            <person name="Scarpelli C."/>
            <person name="Gaillardin C."/>
            <person name="Weissenbach J."/>
            <person name="Wincker P."/>
            <person name="Souciet J.L."/>
        </authorList>
    </citation>
    <scope>NUCLEOTIDE SEQUENCE [LARGE SCALE GENOMIC DNA]</scope>
    <source>
        <strain evidence="2">ATCC 36239 / CBS 767 / BCRC 21394 / JCM 1990 / NBRC 0083 / IGC 2968</strain>
    </source>
</reference>
<evidence type="ECO:0000313" key="1">
    <source>
        <dbReference type="EMBL" id="CAG84399.1"/>
    </source>
</evidence>
<keyword evidence="2" id="KW-1185">Reference proteome</keyword>
<protein>
    <submittedName>
        <fullName evidence="1">DEHA2A02486p</fullName>
    </submittedName>
</protein>
<accession>Q6BZC2</accession>
<dbReference type="KEGG" id="dha:DEHA2A02486g"/>
<dbReference type="GeneID" id="2899788"/>
<dbReference type="OrthoDB" id="18139at2759"/>
<dbReference type="GO" id="GO:0045047">
    <property type="term" value="P:protein targeting to ER"/>
    <property type="evidence" value="ECO:0007669"/>
    <property type="project" value="InterPro"/>
</dbReference>
<proteinExistence type="predicted"/>
<evidence type="ECO:0000313" key="2">
    <source>
        <dbReference type="Proteomes" id="UP000000599"/>
    </source>
</evidence>
<name>Q6BZC2_DEBHA</name>
<dbReference type="STRING" id="284592.Q6BZC2"/>
<dbReference type="PIRSF" id="PIRSF008756">
    <property type="entry name" value="P_tr_PHO88"/>
    <property type="match status" value="1"/>
</dbReference>
<dbReference type="InterPro" id="IPR012098">
    <property type="entry name" value="SND3_fun"/>
</dbReference>
<dbReference type="OMA" id="ITYSEYD"/>
<dbReference type="EMBL" id="CR382133">
    <property type="protein sequence ID" value="CAG84399.1"/>
    <property type="molecule type" value="Genomic_DNA"/>
</dbReference>
<dbReference type="AlphaFoldDB" id="Q6BZC2"/>
<sequence>MNPAITNLGVMLVMMQVSRRLDLEDPDILFYVRAAYLSCQAIALAIYAITRAKICAKNDLTTLKYVEPANAMSGETEPKAVVTTVREYDLKQVNTQIRSIFTSLAMMGFMHIYMKYTNPLVMQSISSVKSALEANIVKIHLFGTPATGDLKRPFKAAPGLMQALSGASTDVKTDKHSIENAEISGAGGIKED</sequence>
<organism evidence="1 2">
    <name type="scientific">Debaryomyces hansenii (strain ATCC 36239 / CBS 767 / BCRC 21394 / JCM 1990 / NBRC 0083 / IGC 2968)</name>
    <name type="common">Yeast</name>
    <name type="synonym">Torulaspora hansenii</name>
    <dbReference type="NCBI Taxonomy" id="284592"/>
    <lineage>
        <taxon>Eukaryota</taxon>
        <taxon>Fungi</taxon>
        <taxon>Dikarya</taxon>
        <taxon>Ascomycota</taxon>
        <taxon>Saccharomycotina</taxon>
        <taxon>Pichiomycetes</taxon>
        <taxon>Debaryomycetaceae</taxon>
        <taxon>Debaryomyces</taxon>
    </lineage>
</organism>
<dbReference type="RefSeq" id="XP_456447.1">
    <property type="nucleotide sequence ID" value="XM_456447.1"/>
</dbReference>
<dbReference type="PANTHER" id="PTHR28112:SF1">
    <property type="entry name" value="SRP-INDEPENDENT TARGETING PROTEIN 3"/>
    <property type="match status" value="1"/>
</dbReference>
<dbReference type="FunCoup" id="Q6BZC2">
    <property type="interactions" value="269"/>
</dbReference>
<gene>
    <name evidence="1" type="ordered locus">DEHA2A02486g</name>
</gene>
<dbReference type="Pfam" id="PF10032">
    <property type="entry name" value="Pho88"/>
    <property type="match status" value="1"/>
</dbReference>
<dbReference type="InParanoid" id="Q6BZC2"/>
<dbReference type="HOGENOM" id="CLU_099163_0_0_1"/>
<dbReference type="eggNOG" id="KOG4554">
    <property type="taxonomic scope" value="Eukaryota"/>
</dbReference>
<dbReference type="Proteomes" id="UP000000599">
    <property type="component" value="Chromosome A"/>
</dbReference>
<dbReference type="GO" id="GO:0005739">
    <property type="term" value="C:mitochondrion"/>
    <property type="evidence" value="ECO:0007669"/>
    <property type="project" value="TreeGrafter"/>
</dbReference>